<accession>A0AA40D717</accession>
<keyword evidence="1" id="KW-0472">Membrane</keyword>
<dbReference type="AlphaFoldDB" id="A0AA40D717"/>
<reference evidence="2" key="1">
    <citation type="submission" date="2023-06" db="EMBL/GenBank/DDBJ databases">
        <title>Genome-scale phylogeny and comparative genomics of the fungal order Sordariales.</title>
        <authorList>
            <consortium name="Lawrence Berkeley National Laboratory"/>
            <person name="Hensen N."/>
            <person name="Bonometti L."/>
            <person name="Westerberg I."/>
            <person name="Brannstrom I.O."/>
            <person name="Guillou S."/>
            <person name="Cros-Aarteil S."/>
            <person name="Calhoun S."/>
            <person name="Haridas S."/>
            <person name="Kuo A."/>
            <person name="Mondo S."/>
            <person name="Pangilinan J."/>
            <person name="Riley R."/>
            <person name="Labutti K."/>
            <person name="Andreopoulos B."/>
            <person name="Lipzen A."/>
            <person name="Chen C."/>
            <person name="Yanf M."/>
            <person name="Daum C."/>
            <person name="Ng V."/>
            <person name="Clum A."/>
            <person name="Steindorff A."/>
            <person name="Ohm R."/>
            <person name="Martin F."/>
            <person name="Silar P."/>
            <person name="Natvig D."/>
            <person name="Lalanne C."/>
            <person name="Gautier V."/>
            <person name="Ament-Velasquez S.L."/>
            <person name="Kruys A."/>
            <person name="Hutchinson M.I."/>
            <person name="Powell A.J."/>
            <person name="Barry K."/>
            <person name="Miller A.N."/>
            <person name="Grigoriev I.V."/>
            <person name="Debuchy R."/>
            <person name="Gladieux P."/>
            <person name="Thoren M.H."/>
            <person name="Johannesson H."/>
        </authorList>
    </citation>
    <scope>NUCLEOTIDE SEQUENCE</scope>
    <source>
        <strain evidence="2">CBS 307.81</strain>
    </source>
</reference>
<comment type="caution">
    <text evidence="2">The sequence shown here is derived from an EMBL/GenBank/DDBJ whole genome shotgun (WGS) entry which is preliminary data.</text>
</comment>
<evidence type="ECO:0000313" key="2">
    <source>
        <dbReference type="EMBL" id="KAK0662569.1"/>
    </source>
</evidence>
<organism evidence="2 3">
    <name type="scientific">Cercophora samala</name>
    <dbReference type="NCBI Taxonomy" id="330535"/>
    <lineage>
        <taxon>Eukaryota</taxon>
        <taxon>Fungi</taxon>
        <taxon>Dikarya</taxon>
        <taxon>Ascomycota</taxon>
        <taxon>Pezizomycotina</taxon>
        <taxon>Sordariomycetes</taxon>
        <taxon>Sordariomycetidae</taxon>
        <taxon>Sordariales</taxon>
        <taxon>Lasiosphaeriaceae</taxon>
        <taxon>Cercophora</taxon>
    </lineage>
</organism>
<dbReference type="Proteomes" id="UP001174997">
    <property type="component" value="Unassembled WGS sequence"/>
</dbReference>
<gene>
    <name evidence="2" type="ORF">QBC41DRAFT_307001</name>
</gene>
<protein>
    <submittedName>
        <fullName evidence="2">Uncharacterized protein</fullName>
    </submittedName>
</protein>
<dbReference type="EMBL" id="JAULSY010000137">
    <property type="protein sequence ID" value="KAK0662569.1"/>
    <property type="molecule type" value="Genomic_DNA"/>
</dbReference>
<feature type="transmembrane region" description="Helical" evidence="1">
    <location>
        <begin position="91"/>
        <end position="112"/>
    </location>
</feature>
<sequence>MRIAAAVLVAAGRCRKPATLLVTLAAGVSAEGSVVVWLEIVPGGGRQQLGGGELWTDRVPEDLGGPAHIRQAVTGRVLGQDRREGEMRLSAAAAAAVVVVVIVVDAAAAALLGPDMAEAGRNLAVG</sequence>
<name>A0AA40D717_9PEZI</name>
<keyword evidence="1" id="KW-1133">Transmembrane helix</keyword>
<proteinExistence type="predicted"/>
<keyword evidence="3" id="KW-1185">Reference proteome</keyword>
<keyword evidence="1" id="KW-0812">Transmembrane</keyword>
<evidence type="ECO:0000313" key="3">
    <source>
        <dbReference type="Proteomes" id="UP001174997"/>
    </source>
</evidence>
<evidence type="ECO:0000256" key="1">
    <source>
        <dbReference type="SAM" id="Phobius"/>
    </source>
</evidence>